<dbReference type="Proteomes" id="UP001497700">
    <property type="component" value="Unassembled WGS sequence"/>
</dbReference>
<evidence type="ECO:0000313" key="1">
    <source>
        <dbReference type="EMBL" id="KAI4860363.1"/>
    </source>
</evidence>
<comment type="caution">
    <text evidence="1">The sequence shown here is derived from an EMBL/GenBank/DDBJ whole genome shotgun (WGS) entry which is preliminary data.</text>
</comment>
<keyword evidence="2" id="KW-1185">Reference proteome</keyword>
<name>A0ACB9YLY0_9PEZI</name>
<organism evidence="1 2">
    <name type="scientific">Hypoxylon rubiginosum</name>
    <dbReference type="NCBI Taxonomy" id="110542"/>
    <lineage>
        <taxon>Eukaryota</taxon>
        <taxon>Fungi</taxon>
        <taxon>Dikarya</taxon>
        <taxon>Ascomycota</taxon>
        <taxon>Pezizomycotina</taxon>
        <taxon>Sordariomycetes</taxon>
        <taxon>Xylariomycetidae</taxon>
        <taxon>Xylariales</taxon>
        <taxon>Hypoxylaceae</taxon>
        <taxon>Hypoxylon</taxon>
    </lineage>
</organism>
<gene>
    <name evidence="1" type="ORF">F4820DRAFT_110617</name>
</gene>
<dbReference type="EMBL" id="MU393589">
    <property type="protein sequence ID" value="KAI4860363.1"/>
    <property type="molecule type" value="Genomic_DNA"/>
</dbReference>
<evidence type="ECO:0000313" key="2">
    <source>
        <dbReference type="Proteomes" id="UP001497700"/>
    </source>
</evidence>
<accession>A0ACB9YLY0</accession>
<sequence>MKAIEFFQNLTDTYLRTRGFWRCWFSIYVYNHCDFVQKWNPERFAANPEFSFPPSEDSEYSYRPRPMKVNPIPPEIFKDIFYSCCSPRGLVHPFYFSRQPLRNIAEEIMDRLPKRDRPVATSYDMTKLEEFWGLAAKERRSAFRIVVYLAICVSPALAFMFAWLFGWFRDGDIQSASTPMTIILASLTLLWTVIYDGTRDD</sequence>
<protein>
    <submittedName>
        <fullName evidence="1">Uncharacterized protein</fullName>
    </submittedName>
</protein>
<reference evidence="1 2" key="1">
    <citation type="journal article" date="2022" name="New Phytol.">
        <title>Ecological generalism drives hyperdiversity of secondary metabolite gene clusters in xylarialean endophytes.</title>
        <authorList>
            <person name="Franco M.E.E."/>
            <person name="Wisecaver J.H."/>
            <person name="Arnold A.E."/>
            <person name="Ju Y.M."/>
            <person name="Slot J.C."/>
            <person name="Ahrendt S."/>
            <person name="Moore L.P."/>
            <person name="Eastman K.E."/>
            <person name="Scott K."/>
            <person name="Konkel Z."/>
            <person name="Mondo S.J."/>
            <person name="Kuo A."/>
            <person name="Hayes R.D."/>
            <person name="Haridas S."/>
            <person name="Andreopoulos B."/>
            <person name="Riley R."/>
            <person name="LaButti K."/>
            <person name="Pangilinan J."/>
            <person name="Lipzen A."/>
            <person name="Amirebrahimi M."/>
            <person name="Yan J."/>
            <person name="Adam C."/>
            <person name="Keymanesh K."/>
            <person name="Ng V."/>
            <person name="Louie K."/>
            <person name="Northen T."/>
            <person name="Drula E."/>
            <person name="Henrissat B."/>
            <person name="Hsieh H.M."/>
            <person name="Youens-Clark K."/>
            <person name="Lutzoni F."/>
            <person name="Miadlikowska J."/>
            <person name="Eastwood D.C."/>
            <person name="Hamelin R.C."/>
            <person name="Grigoriev I.V."/>
            <person name="U'Ren J.M."/>
        </authorList>
    </citation>
    <scope>NUCLEOTIDE SEQUENCE [LARGE SCALE GENOMIC DNA]</scope>
    <source>
        <strain evidence="1 2">CBS 119005</strain>
    </source>
</reference>
<proteinExistence type="predicted"/>